<keyword evidence="3" id="KW-1185">Reference proteome</keyword>
<name>A0A2P5D7Z9_PARAD</name>
<protein>
    <submittedName>
        <fullName evidence="2">RNA polymerase II transcription factor subunit</fullName>
    </submittedName>
</protein>
<proteinExistence type="predicted"/>
<evidence type="ECO:0000256" key="1">
    <source>
        <dbReference type="SAM" id="MobiDB-lite"/>
    </source>
</evidence>
<dbReference type="Proteomes" id="UP000237105">
    <property type="component" value="Unassembled WGS sequence"/>
</dbReference>
<evidence type="ECO:0000313" key="3">
    <source>
        <dbReference type="Proteomes" id="UP000237105"/>
    </source>
</evidence>
<dbReference type="Gene3D" id="6.10.250.3180">
    <property type="match status" value="1"/>
</dbReference>
<gene>
    <name evidence="2" type="ORF">PanWU01x14_088370</name>
</gene>
<dbReference type="STRING" id="3476.A0A2P5D7Z9"/>
<sequence length="225" mass="25812">MVKNRAPSLVDLCVYTAIDNVRYLGDVGETDSHLLDRILPHCTVDQLEHIEKSTEGRDLSPITDKLWRKFYEIKFGVENTKTVVERMREKKVTFKWMKLYEAKMKDAAEKQNIACDRIAQLYKKENDRKQSRQVRLCTKVPPSSSKRSFFGGSGPGYNVSNVKSNLMKKAKIEFLKSNEVRNLLAMKKTAVKTNYRTSPIMKPGVLSGKDLASTSKQMKPVSRRF</sequence>
<dbReference type="AlphaFoldDB" id="A0A2P5D7Z9"/>
<evidence type="ECO:0000313" key="2">
    <source>
        <dbReference type="EMBL" id="PON69396.1"/>
    </source>
</evidence>
<feature type="region of interest" description="Disordered" evidence="1">
    <location>
        <begin position="206"/>
        <end position="225"/>
    </location>
</feature>
<dbReference type="GO" id="GO:0070449">
    <property type="term" value="C:elongin complex"/>
    <property type="evidence" value="ECO:0007669"/>
    <property type="project" value="InterPro"/>
</dbReference>
<dbReference type="Pfam" id="PF06881">
    <property type="entry name" value="Elongin_A"/>
    <property type="match status" value="1"/>
</dbReference>
<dbReference type="InterPro" id="IPR010684">
    <property type="entry name" value="RNA_pol_II_trans_fac_SIII_A"/>
</dbReference>
<dbReference type="OrthoDB" id="21513at2759"/>
<dbReference type="PANTHER" id="PTHR47543:SF2">
    <property type="entry name" value="RNA POLYMERASE II TRANSCRIPTION FACTOR SIII SUBUNIT A"/>
    <property type="match status" value="1"/>
</dbReference>
<dbReference type="GO" id="GO:0006368">
    <property type="term" value="P:transcription elongation by RNA polymerase II"/>
    <property type="evidence" value="ECO:0007669"/>
    <property type="project" value="InterPro"/>
</dbReference>
<reference evidence="3" key="1">
    <citation type="submission" date="2016-06" db="EMBL/GenBank/DDBJ databases">
        <title>Parallel loss of symbiosis genes in relatives of nitrogen-fixing non-legume Parasponia.</title>
        <authorList>
            <person name="Van Velzen R."/>
            <person name="Holmer R."/>
            <person name="Bu F."/>
            <person name="Rutten L."/>
            <person name="Van Zeijl A."/>
            <person name="Liu W."/>
            <person name="Santuari L."/>
            <person name="Cao Q."/>
            <person name="Sharma T."/>
            <person name="Shen D."/>
            <person name="Roswanjaya Y."/>
            <person name="Wardhani T."/>
            <person name="Kalhor M.S."/>
            <person name="Jansen J."/>
            <person name="Van den Hoogen J."/>
            <person name="Gungor B."/>
            <person name="Hartog M."/>
            <person name="Hontelez J."/>
            <person name="Verver J."/>
            <person name="Yang W.-C."/>
            <person name="Schijlen E."/>
            <person name="Repin R."/>
            <person name="Schilthuizen M."/>
            <person name="Schranz E."/>
            <person name="Heidstra R."/>
            <person name="Miyata K."/>
            <person name="Fedorova E."/>
            <person name="Kohlen W."/>
            <person name="Bisseling T."/>
            <person name="Smit S."/>
            <person name="Geurts R."/>
        </authorList>
    </citation>
    <scope>NUCLEOTIDE SEQUENCE [LARGE SCALE GENOMIC DNA]</scope>
    <source>
        <strain evidence="3">cv. WU1-14</strain>
    </source>
</reference>
<dbReference type="EMBL" id="JXTB01000056">
    <property type="protein sequence ID" value="PON69396.1"/>
    <property type="molecule type" value="Genomic_DNA"/>
</dbReference>
<dbReference type="PANTHER" id="PTHR47543">
    <property type="entry name" value="OS08G0169600 PROTEIN"/>
    <property type="match status" value="1"/>
</dbReference>
<comment type="caution">
    <text evidence="2">The sequence shown here is derived from an EMBL/GenBank/DDBJ whole genome shotgun (WGS) entry which is preliminary data.</text>
</comment>
<organism evidence="2 3">
    <name type="scientific">Parasponia andersonii</name>
    <name type="common">Sponia andersonii</name>
    <dbReference type="NCBI Taxonomy" id="3476"/>
    <lineage>
        <taxon>Eukaryota</taxon>
        <taxon>Viridiplantae</taxon>
        <taxon>Streptophyta</taxon>
        <taxon>Embryophyta</taxon>
        <taxon>Tracheophyta</taxon>
        <taxon>Spermatophyta</taxon>
        <taxon>Magnoliopsida</taxon>
        <taxon>eudicotyledons</taxon>
        <taxon>Gunneridae</taxon>
        <taxon>Pentapetalae</taxon>
        <taxon>rosids</taxon>
        <taxon>fabids</taxon>
        <taxon>Rosales</taxon>
        <taxon>Cannabaceae</taxon>
        <taxon>Parasponia</taxon>
    </lineage>
</organism>
<accession>A0A2P5D7Z9</accession>